<accession>E9CPH7</accession>
<dbReference type="HOGENOM" id="CLU_3029905_0_0_6"/>
<dbReference type="EMBL" id="GL636126">
    <property type="protein sequence ID" value="EFW11383.1"/>
    <property type="molecule type" value="Genomic_DNA"/>
</dbReference>
<name>E9CPH7_9GAMM</name>
<keyword evidence="2" id="KW-1185">Reference proteome</keyword>
<evidence type="ECO:0000313" key="1">
    <source>
        <dbReference type="EMBL" id="EFW11383.1"/>
    </source>
</evidence>
<gene>
    <name evidence="1" type="ORF">SSYM_2430</name>
</gene>
<proteinExistence type="predicted"/>
<dbReference type="Proteomes" id="UP000013568">
    <property type="component" value="Unassembled WGS sequence"/>
</dbReference>
<organism evidence="1 2">
    <name type="scientific">Serratia symbiotica str. Tucson</name>
    <dbReference type="NCBI Taxonomy" id="914128"/>
    <lineage>
        <taxon>Bacteria</taxon>
        <taxon>Pseudomonadati</taxon>
        <taxon>Pseudomonadota</taxon>
        <taxon>Gammaproteobacteria</taxon>
        <taxon>Enterobacterales</taxon>
        <taxon>Yersiniaceae</taxon>
        <taxon>Serratia</taxon>
        <taxon>Serratia symbiotica</taxon>
    </lineage>
</organism>
<dbReference type="AlphaFoldDB" id="E9CPH7"/>
<sequence length="55" mass="6088">MPIKTATSNNAYLEPMPVGVNCCSQFGPGQRAITAAYKGVREEGEHRPEPKWQIK</sequence>
<reference evidence="2" key="1">
    <citation type="journal article" date="2011" name="Genome Biol. Evol.">
        <title>Massive genomic decay in Serratia symbiotica, a recently evolved symbiont of aphids.</title>
        <authorList>
            <person name="Burke G.R."/>
            <person name="Moran N.A."/>
        </authorList>
    </citation>
    <scope>NUCLEOTIDE SEQUENCE [LARGE SCALE GENOMIC DNA]</scope>
    <source>
        <strain evidence="2">Tucson</strain>
    </source>
</reference>
<evidence type="ECO:0000313" key="2">
    <source>
        <dbReference type="Proteomes" id="UP000013568"/>
    </source>
</evidence>
<protein>
    <submittedName>
        <fullName evidence="1">Uncharacterized protein</fullName>
    </submittedName>
</protein>